<organism evidence="9">
    <name type="scientific">Bubalus bubalis</name>
    <name type="common">Domestic water buffalo</name>
    <dbReference type="NCBI Taxonomy" id="89462"/>
    <lineage>
        <taxon>Eukaryota</taxon>
        <taxon>Metazoa</taxon>
        <taxon>Chordata</taxon>
        <taxon>Craniata</taxon>
        <taxon>Vertebrata</taxon>
        <taxon>Euteleostomi</taxon>
        <taxon>Mammalia</taxon>
        <taxon>Eutheria</taxon>
        <taxon>Laurasiatheria</taxon>
        <taxon>Artiodactyla</taxon>
        <taxon>Ruminantia</taxon>
        <taxon>Pecora</taxon>
        <taxon>Bovidae</taxon>
        <taxon>Bovinae</taxon>
        <taxon>Bubalus</taxon>
    </lineage>
</organism>
<reference evidence="9" key="1">
    <citation type="submission" date="2014-01" db="EMBL/GenBank/DDBJ databases">
        <authorList>
            <person name="Brahma B."/>
            <person name="Karri S."/>
            <person name="Chopra M."/>
            <person name="Patra M.C."/>
            <person name="Kumar S."/>
            <person name="De B.C."/>
            <person name="Mahanty S."/>
            <person name="Datta T.K."/>
            <person name="De S."/>
        </authorList>
    </citation>
    <scope>NUCLEOTIDE SEQUENCE</scope>
    <source>
        <strain evidence="9">Animal no. 46</strain>
    </source>
</reference>
<evidence type="ECO:0000256" key="6">
    <source>
        <dbReference type="ARBA" id="ARBA00023022"/>
    </source>
</evidence>
<dbReference type="Pfam" id="PF00666">
    <property type="entry name" value="Cathelicidins"/>
    <property type="match status" value="1"/>
</dbReference>
<dbReference type="AlphaFoldDB" id="A0A0A7NM27"/>
<dbReference type="GO" id="GO:0050829">
    <property type="term" value="P:defense response to Gram-negative bacterium"/>
    <property type="evidence" value="ECO:0007669"/>
    <property type="project" value="TreeGrafter"/>
</dbReference>
<feature type="signal peptide" evidence="8">
    <location>
        <begin position="1"/>
        <end position="29"/>
    </location>
</feature>
<evidence type="ECO:0000256" key="1">
    <source>
        <dbReference type="ARBA" id="ARBA00004613"/>
    </source>
</evidence>
<protein>
    <submittedName>
        <fullName evidence="9">Cathelicidin 4</fullName>
    </submittedName>
</protein>
<dbReference type="PROSITE" id="PS00946">
    <property type="entry name" value="CATHELICIDINS_1"/>
    <property type="match status" value="1"/>
</dbReference>
<comment type="similarity">
    <text evidence="2">Belongs to the cathelicidin family.</text>
</comment>
<evidence type="ECO:0000256" key="7">
    <source>
        <dbReference type="ARBA" id="ARBA00023157"/>
    </source>
</evidence>
<evidence type="ECO:0000256" key="3">
    <source>
        <dbReference type="ARBA" id="ARBA00022525"/>
    </source>
</evidence>
<dbReference type="GO" id="GO:0061844">
    <property type="term" value="P:antimicrobial humoral immune response mediated by antimicrobial peptide"/>
    <property type="evidence" value="ECO:0007669"/>
    <property type="project" value="TreeGrafter"/>
</dbReference>
<keyword evidence="4" id="KW-0929">Antimicrobial</keyword>
<keyword evidence="7" id="KW-1015">Disulfide bond</keyword>
<feature type="chain" id="PRO_5002031631" evidence="8">
    <location>
        <begin position="30"/>
        <end position="148"/>
    </location>
</feature>
<dbReference type="SUPFAM" id="SSF54403">
    <property type="entry name" value="Cystatin/monellin"/>
    <property type="match status" value="1"/>
</dbReference>
<dbReference type="GO" id="GO:0045087">
    <property type="term" value="P:innate immune response"/>
    <property type="evidence" value="ECO:0007669"/>
    <property type="project" value="TreeGrafter"/>
</dbReference>
<evidence type="ECO:0000313" key="9">
    <source>
        <dbReference type="EMBL" id="AIZ93874.1"/>
    </source>
</evidence>
<keyword evidence="6" id="KW-0044">Antibiotic</keyword>
<evidence type="ECO:0000256" key="2">
    <source>
        <dbReference type="ARBA" id="ARBA00005320"/>
    </source>
</evidence>
<evidence type="ECO:0000256" key="5">
    <source>
        <dbReference type="ARBA" id="ARBA00022729"/>
    </source>
</evidence>
<proteinExistence type="inferred from homology"/>
<gene>
    <name evidence="9" type="primary">CATHL4</name>
</gene>
<dbReference type="InterPro" id="IPR001894">
    <property type="entry name" value="Cathelicidin-like"/>
</dbReference>
<dbReference type="GO" id="GO:0050830">
    <property type="term" value="P:defense response to Gram-positive bacterium"/>
    <property type="evidence" value="ECO:0007669"/>
    <property type="project" value="TreeGrafter"/>
</dbReference>
<dbReference type="InterPro" id="IPR046350">
    <property type="entry name" value="Cystatin_sf"/>
</dbReference>
<accession>A0A0A7NM27</accession>
<name>A0A0A7NM27_BUBBU</name>
<dbReference type="PROSITE" id="PS00947">
    <property type="entry name" value="CATHELICIDINS_2"/>
    <property type="match status" value="1"/>
</dbReference>
<sequence>METQRAILVLGRWSPWLLLLGLVVSSTSAQDLSYREAVLRAVDQLNERSSEANLYRLLELEPPPKDDEDLGTRKPMSFTVKETVCPRTTQQPAEQCDFKEEGRVKQCVGTVTLDPSNDQFDLNCNALQSVRIRFPWPWRWPWWRRVRG</sequence>
<dbReference type="FunFam" id="3.10.450.10:FF:000003">
    <property type="entry name" value="Cathelicidin antimicrobial peptide"/>
    <property type="match status" value="1"/>
</dbReference>
<dbReference type="InterPro" id="IPR018216">
    <property type="entry name" value="Cathelicidin_CS"/>
</dbReference>
<dbReference type="EMBL" id="KJ173949">
    <property type="protein sequence ID" value="AIZ93874.1"/>
    <property type="molecule type" value="Genomic_DNA"/>
</dbReference>
<evidence type="ECO:0000256" key="4">
    <source>
        <dbReference type="ARBA" id="ARBA00022529"/>
    </source>
</evidence>
<comment type="subcellular location">
    <subcellularLocation>
        <location evidence="1">Secreted</location>
    </subcellularLocation>
</comment>
<keyword evidence="5 8" id="KW-0732">Signal</keyword>
<keyword evidence="3" id="KW-0964">Secreted</keyword>
<dbReference type="PANTHER" id="PTHR10206">
    <property type="entry name" value="CATHELICIDIN"/>
    <property type="match status" value="1"/>
</dbReference>
<dbReference type="Gene3D" id="3.10.450.10">
    <property type="match status" value="1"/>
</dbReference>
<evidence type="ECO:0000256" key="8">
    <source>
        <dbReference type="SAM" id="SignalP"/>
    </source>
</evidence>
<dbReference type="PANTHER" id="PTHR10206:SF2">
    <property type="entry name" value="CATHELICIDIN ANTIMICROBIAL PEPTIDE"/>
    <property type="match status" value="1"/>
</dbReference>
<dbReference type="GO" id="GO:0001530">
    <property type="term" value="F:lipopolysaccharide binding"/>
    <property type="evidence" value="ECO:0007669"/>
    <property type="project" value="TreeGrafter"/>
</dbReference>
<dbReference type="GO" id="GO:0005615">
    <property type="term" value="C:extracellular space"/>
    <property type="evidence" value="ECO:0007669"/>
    <property type="project" value="TreeGrafter"/>
</dbReference>